<keyword evidence="16" id="KW-1185">Reference proteome</keyword>
<evidence type="ECO:0000256" key="9">
    <source>
        <dbReference type="RuleBase" id="RU367150"/>
    </source>
</evidence>
<sequence length="319" mass="36305">MALTLPQAAHQPTTTSTPATPKRISVFSASYVPSQMGSSISKSNRYMSPTKKRQLLFGTPPVARTPSRMPLAAVPATPRSDDVLQLPEPPQIPELRVGHDPELRNLLLNHEAQLDRILDRYSRMKSDLSHQLNKDLAESERQRTNAKYELAGLQKQLAETVESNERLMNELAAARTHLNNLTSERRGMELKLGELNSVFSGLQMKFNALQAQKNAEKMELGQVVEETKKEVLFLEEITGLTILIMGPDRLRFNFKLIDMNAYDRVFYIELDLAEFDYRIVSVDPASTDLNSLLNKLNRTRDFNRFLCEVRQAFKRSMKT</sequence>
<protein>
    <recommendedName>
        <fullName evidence="9">Kinetochore protein SPC25</fullName>
    </recommendedName>
</protein>
<evidence type="ECO:0000313" key="14">
    <source>
        <dbReference type="EMBL" id="PLW37496.1"/>
    </source>
</evidence>
<dbReference type="STRING" id="200324.A0A2N5VKK5"/>
<keyword evidence="5 9" id="KW-0995">Kinetochore</keyword>
<dbReference type="EMBL" id="PGCJ01001101">
    <property type="protein sequence ID" value="PLW09515.1"/>
    <property type="molecule type" value="Genomic_DNA"/>
</dbReference>
<keyword evidence="9" id="KW-0539">Nucleus</keyword>
<dbReference type="EMBL" id="PGCI01000010">
    <property type="protein sequence ID" value="PLW50524.1"/>
    <property type="molecule type" value="Genomic_DNA"/>
</dbReference>
<comment type="subcellular location">
    <subcellularLocation>
        <location evidence="9">Nucleus</location>
    </subcellularLocation>
    <subcellularLocation>
        <location evidence="9">Chromosome</location>
        <location evidence="9">Centromere</location>
        <location evidence="9">Kinetochore</location>
    </subcellularLocation>
</comment>
<evidence type="ECO:0000256" key="4">
    <source>
        <dbReference type="ARBA" id="ARBA00022776"/>
    </source>
</evidence>
<evidence type="ECO:0000313" key="13">
    <source>
        <dbReference type="EMBL" id="PLW09515.1"/>
    </source>
</evidence>
<dbReference type="Proteomes" id="UP000235388">
    <property type="component" value="Unassembled WGS sequence"/>
</dbReference>
<proteinExistence type="inferred from homology"/>
<keyword evidence="2 9" id="KW-0158">Chromosome</keyword>
<evidence type="ECO:0000256" key="11">
    <source>
        <dbReference type="SAM" id="MobiDB-lite"/>
    </source>
</evidence>
<dbReference type="InterPro" id="IPR045143">
    <property type="entry name" value="Spc25"/>
</dbReference>
<evidence type="ECO:0000313" key="15">
    <source>
        <dbReference type="EMBL" id="PLW50524.1"/>
    </source>
</evidence>
<evidence type="ECO:0000256" key="1">
    <source>
        <dbReference type="ARBA" id="ARBA00006379"/>
    </source>
</evidence>
<gene>
    <name evidence="14" type="ORF">PCANC_17282</name>
    <name evidence="13" type="ORF">PCANC_24186</name>
    <name evidence="15" type="ORF">PCASD_01434</name>
</gene>
<evidence type="ECO:0000313" key="17">
    <source>
        <dbReference type="Proteomes" id="UP000235392"/>
    </source>
</evidence>
<dbReference type="GO" id="GO:0005634">
    <property type="term" value="C:nucleus"/>
    <property type="evidence" value="ECO:0007669"/>
    <property type="project" value="UniProtKB-SubCell"/>
</dbReference>
<dbReference type="GO" id="GO:0051301">
    <property type="term" value="P:cell division"/>
    <property type="evidence" value="ECO:0007669"/>
    <property type="project" value="UniProtKB-UniRule"/>
</dbReference>
<dbReference type="AlphaFoldDB" id="A0A2N5VKK5"/>
<feature type="compositionally biased region" description="Polar residues" evidence="11">
    <location>
        <begin position="10"/>
        <end position="19"/>
    </location>
</feature>
<evidence type="ECO:0000256" key="10">
    <source>
        <dbReference type="SAM" id="Coils"/>
    </source>
</evidence>
<dbReference type="PANTHER" id="PTHR14281:SF0">
    <property type="entry name" value="KINETOCHORE PROTEIN SPC25"/>
    <property type="match status" value="1"/>
</dbReference>
<dbReference type="EMBL" id="PGCJ01000221">
    <property type="protein sequence ID" value="PLW37496.1"/>
    <property type="molecule type" value="Genomic_DNA"/>
</dbReference>
<name>A0A2N5VKK5_9BASI</name>
<organism evidence="15 17">
    <name type="scientific">Puccinia coronata f. sp. avenae</name>
    <dbReference type="NCBI Taxonomy" id="200324"/>
    <lineage>
        <taxon>Eukaryota</taxon>
        <taxon>Fungi</taxon>
        <taxon>Dikarya</taxon>
        <taxon>Basidiomycota</taxon>
        <taxon>Pucciniomycotina</taxon>
        <taxon>Pucciniomycetes</taxon>
        <taxon>Pucciniales</taxon>
        <taxon>Pucciniaceae</taxon>
        <taxon>Puccinia</taxon>
    </lineage>
</organism>
<evidence type="ECO:0000259" key="12">
    <source>
        <dbReference type="Pfam" id="PF08234"/>
    </source>
</evidence>
<dbReference type="OrthoDB" id="4056921at2759"/>
<keyword evidence="4 9" id="KW-0498">Mitosis</keyword>
<evidence type="ECO:0000256" key="7">
    <source>
        <dbReference type="ARBA" id="ARBA00023306"/>
    </source>
</evidence>
<evidence type="ECO:0000256" key="2">
    <source>
        <dbReference type="ARBA" id="ARBA00022454"/>
    </source>
</evidence>
<dbReference type="Proteomes" id="UP000235392">
    <property type="component" value="Unassembled WGS sequence"/>
</dbReference>
<comment type="similarity">
    <text evidence="1 9">Belongs to the SPC25 family.</text>
</comment>
<keyword evidence="8 9" id="KW-0137">Centromere</keyword>
<dbReference type="PANTHER" id="PTHR14281">
    <property type="entry name" value="KINETOCHORE PROTEIN SPC25-RELATED"/>
    <property type="match status" value="1"/>
</dbReference>
<dbReference type="Pfam" id="PF08234">
    <property type="entry name" value="Spindle_Spc25"/>
    <property type="match status" value="1"/>
</dbReference>
<dbReference type="GO" id="GO:0007059">
    <property type="term" value="P:chromosome segregation"/>
    <property type="evidence" value="ECO:0007669"/>
    <property type="project" value="InterPro"/>
</dbReference>
<evidence type="ECO:0000313" key="16">
    <source>
        <dbReference type="Proteomes" id="UP000235388"/>
    </source>
</evidence>
<dbReference type="Gene3D" id="3.30.457.50">
    <property type="entry name" value="Chromosome segregation protein Spc25"/>
    <property type="match status" value="1"/>
</dbReference>
<comment type="subunit">
    <text evidence="9">Component of the NDC80 complex.</text>
</comment>
<keyword evidence="3 9" id="KW-0132">Cell division</keyword>
<keyword evidence="7 9" id="KW-0131">Cell cycle</keyword>
<reference evidence="16 17" key="1">
    <citation type="submission" date="2017-11" db="EMBL/GenBank/DDBJ databases">
        <title>De novo assembly and phasing of dikaryotic genomes from two isolates of Puccinia coronata f. sp. avenae, the causal agent of oat crown rust.</title>
        <authorList>
            <person name="Miller M.E."/>
            <person name="Zhang Y."/>
            <person name="Omidvar V."/>
            <person name="Sperschneider J."/>
            <person name="Schwessinger B."/>
            <person name="Raley C."/>
            <person name="Palmer J.M."/>
            <person name="Garnica D."/>
            <person name="Upadhyaya N."/>
            <person name="Rathjen J."/>
            <person name="Taylor J.M."/>
            <person name="Park R.F."/>
            <person name="Dodds P.N."/>
            <person name="Hirsch C.D."/>
            <person name="Kianian S.F."/>
            <person name="Figueroa M."/>
        </authorList>
    </citation>
    <scope>NUCLEOTIDE SEQUENCE [LARGE SCALE GENOMIC DNA]</scope>
    <source>
        <strain evidence="13">12NC29</strain>
        <strain evidence="15">12SD80</strain>
    </source>
</reference>
<evidence type="ECO:0000256" key="5">
    <source>
        <dbReference type="ARBA" id="ARBA00022838"/>
    </source>
</evidence>
<dbReference type="GO" id="GO:0031262">
    <property type="term" value="C:Ndc80 complex"/>
    <property type="evidence" value="ECO:0007669"/>
    <property type="project" value="InterPro"/>
</dbReference>
<comment type="function">
    <text evidence="9">Acts as a component of the essential kinetochore-associated NDC80 complex, which is required for chromosome segregation and spindle checkpoint activity.</text>
</comment>
<evidence type="ECO:0000256" key="8">
    <source>
        <dbReference type="ARBA" id="ARBA00023328"/>
    </source>
</evidence>
<dbReference type="InterPro" id="IPR013255">
    <property type="entry name" value="Spc25_C"/>
</dbReference>
<keyword evidence="6 10" id="KW-0175">Coiled coil</keyword>
<comment type="caution">
    <text evidence="15">The sequence shown here is derived from an EMBL/GenBank/DDBJ whole genome shotgun (WGS) entry which is preliminary data.</text>
</comment>
<accession>A0A2N5VKK5</accession>
<feature type="region of interest" description="Disordered" evidence="11">
    <location>
        <begin position="1"/>
        <end position="21"/>
    </location>
</feature>
<feature type="coiled-coil region" evidence="10">
    <location>
        <begin position="136"/>
        <end position="184"/>
    </location>
</feature>
<feature type="domain" description="Chromosome segregation protein Spc25 C-terminal" evidence="12">
    <location>
        <begin position="246"/>
        <end position="314"/>
    </location>
</feature>
<evidence type="ECO:0000256" key="3">
    <source>
        <dbReference type="ARBA" id="ARBA00022618"/>
    </source>
</evidence>
<dbReference type="CDD" id="cd23784">
    <property type="entry name" value="RWD_Spc25"/>
    <property type="match status" value="1"/>
</dbReference>
<evidence type="ECO:0000256" key="6">
    <source>
        <dbReference type="ARBA" id="ARBA00023054"/>
    </source>
</evidence>